<keyword evidence="10 13" id="KW-0143">Chaperone</keyword>
<evidence type="ECO:0000256" key="10">
    <source>
        <dbReference type="ARBA" id="ARBA00023186"/>
    </source>
</evidence>
<feature type="transmembrane region" description="Helical" evidence="13">
    <location>
        <begin position="370"/>
        <end position="390"/>
    </location>
</feature>
<comment type="similarity">
    <text evidence="2 13">Belongs to the OXA1/ALB3/YidC family. Type 1 subfamily.</text>
</comment>
<sequence>MNTDKNTVIGIVLLAILFAGFFYFTNKQQQAAEDYQKHIKDSTDRVNAAKVKPIDTVVLKQLDSANKVAAAGSFTTAAIGTEQLQTVENEVIKVTFTNKGGAIKQVELKNYKSSYNDKPVVLGGSAKDNISYTINTANNATNLVSNLYFTPSAVVKNADGSQTVSFSIAGGNGQAVTHVYTIKPNNYLIDWNINLTRADQLLTNGNLNLTWNWQTKQAEKTALYERQMSNICFSEGGDFDYISQKKEHKFEKQGQWIAVVQQFFNTTVIAKNGFNNGNINWARSLDTDTTNTLATVDNTSFSVTVPAAATATVPFALYFGPNDYKILQSAAPNMDKIVNLGRDMYAFVRPINVYIIKNVFNFFISFISNYGWAILMLTLFIRLFTAPLMYGSYLSGAKMKALRPELDTLKKKFGDDQQGFAMEQMKLFREAGVNPLGGCIPALLQIPIFFALYSFFNSNISLRGQSFLWSHDLSAYDSIFHLPFSIPMGFGDHISLFTITAVLTSFAISLYNMGNTPTQDNPAMKYMPYIFPFMMLFFFNRLPSALTWYYTVSNTITLLLQFVIQTYIIDHDKILAKMQASRSKPKVKTKSKWQERYEQVMESQKKVQELKNKTQNKK</sequence>
<dbReference type="Gene3D" id="2.70.98.90">
    <property type="match status" value="1"/>
</dbReference>
<dbReference type="InterPro" id="IPR028055">
    <property type="entry name" value="YidC/Oxa/ALB_C"/>
</dbReference>
<name>A0ABV8Q001_9BACT</name>
<evidence type="ECO:0000256" key="4">
    <source>
        <dbReference type="ARBA" id="ARBA00022448"/>
    </source>
</evidence>
<reference evidence="17" key="1">
    <citation type="journal article" date="2019" name="Int. J. Syst. Evol. Microbiol.">
        <title>The Global Catalogue of Microorganisms (GCM) 10K type strain sequencing project: providing services to taxonomists for standard genome sequencing and annotation.</title>
        <authorList>
            <consortium name="The Broad Institute Genomics Platform"/>
            <consortium name="The Broad Institute Genome Sequencing Center for Infectious Disease"/>
            <person name="Wu L."/>
            <person name="Ma J."/>
        </authorList>
    </citation>
    <scope>NUCLEOTIDE SEQUENCE [LARGE SCALE GENOMIC DNA]</scope>
    <source>
        <strain evidence="17">CECT 8010</strain>
    </source>
</reference>
<evidence type="ECO:0000256" key="3">
    <source>
        <dbReference type="ARBA" id="ARBA00015325"/>
    </source>
</evidence>
<organism evidence="16 17">
    <name type="scientific">Parasediminibacterium paludis</name>
    <dbReference type="NCBI Taxonomy" id="908966"/>
    <lineage>
        <taxon>Bacteria</taxon>
        <taxon>Pseudomonadati</taxon>
        <taxon>Bacteroidota</taxon>
        <taxon>Chitinophagia</taxon>
        <taxon>Chitinophagales</taxon>
        <taxon>Chitinophagaceae</taxon>
        <taxon>Parasediminibacterium</taxon>
    </lineage>
</organism>
<evidence type="ECO:0000256" key="8">
    <source>
        <dbReference type="ARBA" id="ARBA00022989"/>
    </source>
</evidence>
<dbReference type="NCBIfam" id="TIGR03592">
    <property type="entry name" value="yidC_oxa1_cterm"/>
    <property type="match status" value="1"/>
</dbReference>
<dbReference type="CDD" id="cd20070">
    <property type="entry name" value="5TM_YidC_Alb3"/>
    <property type="match status" value="1"/>
</dbReference>
<evidence type="ECO:0000256" key="5">
    <source>
        <dbReference type="ARBA" id="ARBA00022475"/>
    </source>
</evidence>
<evidence type="ECO:0000313" key="17">
    <source>
        <dbReference type="Proteomes" id="UP001595906"/>
    </source>
</evidence>
<keyword evidence="6 13" id="KW-0812">Transmembrane</keyword>
<evidence type="ECO:0000256" key="12">
    <source>
        <dbReference type="ARBA" id="ARBA00033342"/>
    </source>
</evidence>
<feature type="domain" description="Membrane insertase YidC N-terminal" evidence="15">
    <location>
        <begin position="86"/>
        <end position="351"/>
    </location>
</feature>
<evidence type="ECO:0000259" key="14">
    <source>
        <dbReference type="Pfam" id="PF02096"/>
    </source>
</evidence>
<dbReference type="NCBIfam" id="NF002356">
    <property type="entry name" value="PRK01318.2-3"/>
    <property type="match status" value="1"/>
</dbReference>
<dbReference type="InterPro" id="IPR001708">
    <property type="entry name" value="YidC/ALB3/OXA1/COX18"/>
</dbReference>
<feature type="transmembrane region" description="Helical" evidence="13">
    <location>
        <begin position="432"/>
        <end position="456"/>
    </location>
</feature>
<dbReference type="PANTHER" id="PTHR12428">
    <property type="entry name" value="OXA1"/>
    <property type="match status" value="1"/>
</dbReference>
<accession>A0ABV8Q001</accession>
<evidence type="ECO:0000256" key="9">
    <source>
        <dbReference type="ARBA" id="ARBA00023136"/>
    </source>
</evidence>
<evidence type="ECO:0000256" key="2">
    <source>
        <dbReference type="ARBA" id="ARBA00010527"/>
    </source>
</evidence>
<dbReference type="Pfam" id="PF02096">
    <property type="entry name" value="60KD_IMP"/>
    <property type="match status" value="1"/>
</dbReference>
<evidence type="ECO:0000313" key="16">
    <source>
        <dbReference type="EMBL" id="MFC4233562.1"/>
    </source>
</evidence>
<evidence type="ECO:0000256" key="7">
    <source>
        <dbReference type="ARBA" id="ARBA00022927"/>
    </source>
</evidence>
<dbReference type="Pfam" id="PF14849">
    <property type="entry name" value="YidC_periplas"/>
    <property type="match status" value="1"/>
</dbReference>
<gene>
    <name evidence="13 16" type="primary">yidC</name>
    <name evidence="16" type="ORF">ACFOW1_16795</name>
</gene>
<dbReference type="InterPro" id="IPR019998">
    <property type="entry name" value="Membr_insert_YidC"/>
</dbReference>
<comment type="subcellular location">
    <subcellularLocation>
        <location evidence="1">Cell inner membrane</location>
        <topology evidence="1">Multi-pass membrane protein</topology>
    </subcellularLocation>
    <subcellularLocation>
        <location evidence="13">Cell membrane</location>
        <topology evidence="13">Multi-pass membrane protein</topology>
    </subcellularLocation>
</comment>
<dbReference type="PRINTS" id="PR00701">
    <property type="entry name" value="60KDINNERMP"/>
</dbReference>
<evidence type="ECO:0000256" key="13">
    <source>
        <dbReference type="HAMAP-Rule" id="MF_01810"/>
    </source>
</evidence>
<comment type="function">
    <text evidence="13">Required for the insertion and/or proper folding and/or complex formation of integral membrane proteins into the membrane. Involved in integration of membrane proteins that insert both dependently and independently of the Sec translocase complex, as well as at least some lipoproteins. Aids folding of multispanning membrane proteins.</text>
</comment>
<dbReference type="NCBIfam" id="TIGR03593">
    <property type="entry name" value="yidC_nterm"/>
    <property type="match status" value="1"/>
</dbReference>
<feature type="domain" description="Membrane insertase YidC/Oxa/ALB C-terminal" evidence="14">
    <location>
        <begin position="370"/>
        <end position="565"/>
    </location>
</feature>
<dbReference type="PANTHER" id="PTHR12428:SF65">
    <property type="entry name" value="CYTOCHROME C OXIDASE ASSEMBLY PROTEIN COX18, MITOCHONDRIAL"/>
    <property type="match status" value="1"/>
</dbReference>
<dbReference type="EMBL" id="JBHSDC010000031">
    <property type="protein sequence ID" value="MFC4233562.1"/>
    <property type="molecule type" value="Genomic_DNA"/>
</dbReference>
<feature type="transmembrane region" description="Helical" evidence="13">
    <location>
        <begin position="7"/>
        <end position="24"/>
    </location>
</feature>
<keyword evidence="17" id="KW-1185">Reference proteome</keyword>
<comment type="subunit">
    <text evidence="13">Interacts with the Sec translocase complex via SecD. Specifically interacts with transmembrane segments of nascent integral membrane proteins during membrane integration.</text>
</comment>
<keyword evidence="8 13" id="KW-1133">Transmembrane helix</keyword>
<feature type="transmembrane region" description="Helical" evidence="13">
    <location>
        <begin position="526"/>
        <end position="542"/>
    </location>
</feature>
<comment type="caution">
    <text evidence="16">The sequence shown here is derived from an EMBL/GenBank/DDBJ whole genome shotgun (WGS) entry which is preliminary data.</text>
</comment>
<evidence type="ECO:0000256" key="6">
    <source>
        <dbReference type="ARBA" id="ARBA00022692"/>
    </source>
</evidence>
<dbReference type="Proteomes" id="UP001595906">
    <property type="component" value="Unassembled WGS sequence"/>
</dbReference>
<dbReference type="HAMAP" id="MF_01810">
    <property type="entry name" value="YidC_type1"/>
    <property type="match status" value="1"/>
</dbReference>
<evidence type="ECO:0000256" key="11">
    <source>
        <dbReference type="ARBA" id="ARBA00033245"/>
    </source>
</evidence>
<keyword evidence="7 13" id="KW-0653">Protein transport</keyword>
<keyword evidence="9 13" id="KW-0472">Membrane</keyword>
<keyword evidence="4 13" id="KW-0813">Transport</keyword>
<dbReference type="RefSeq" id="WP_379015901.1">
    <property type="nucleotide sequence ID" value="NZ_JBHSDC010000031.1"/>
</dbReference>
<dbReference type="CDD" id="cd19961">
    <property type="entry name" value="EcYidC-like_peri"/>
    <property type="match status" value="1"/>
</dbReference>
<evidence type="ECO:0000259" key="15">
    <source>
        <dbReference type="Pfam" id="PF14849"/>
    </source>
</evidence>
<dbReference type="InterPro" id="IPR047196">
    <property type="entry name" value="YidC_ALB_C"/>
</dbReference>
<evidence type="ECO:0000256" key="1">
    <source>
        <dbReference type="ARBA" id="ARBA00004429"/>
    </source>
</evidence>
<feature type="transmembrane region" description="Helical" evidence="13">
    <location>
        <begin position="548"/>
        <end position="569"/>
    </location>
</feature>
<dbReference type="InterPro" id="IPR028053">
    <property type="entry name" value="Membr_insert_YidC_N"/>
</dbReference>
<dbReference type="InterPro" id="IPR038221">
    <property type="entry name" value="YidC_periplasmic_sf"/>
</dbReference>
<proteinExistence type="inferred from homology"/>
<keyword evidence="5 13" id="KW-1003">Cell membrane</keyword>
<protein>
    <recommendedName>
        <fullName evidence="3 13">Membrane protein insertase YidC</fullName>
    </recommendedName>
    <alternativeName>
        <fullName evidence="12 13">Foldase YidC</fullName>
    </alternativeName>
    <alternativeName>
        <fullName evidence="11 13">Membrane integrase YidC</fullName>
    </alternativeName>
    <alternativeName>
        <fullName evidence="13">Membrane protein YidC</fullName>
    </alternativeName>
</protein>
<feature type="transmembrane region" description="Helical" evidence="13">
    <location>
        <begin position="494"/>
        <end position="514"/>
    </location>
</feature>